<dbReference type="Pfam" id="PF13472">
    <property type="entry name" value="Lipase_GDSL_2"/>
    <property type="match status" value="1"/>
</dbReference>
<dbReference type="PANTHER" id="PTHR30383:SF5">
    <property type="entry name" value="SGNH HYDROLASE-TYPE ESTERASE DOMAIN-CONTAINING PROTEIN"/>
    <property type="match status" value="1"/>
</dbReference>
<keyword evidence="3" id="KW-1185">Reference proteome</keyword>
<protein>
    <recommendedName>
        <fullName evidence="1">SGNH hydrolase-type esterase domain-containing protein</fullName>
    </recommendedName>
</protein>
<dbReference type="Proteomes" id="UP001165160">
    <property type="component" value="Unassembled WGS sequence"/>
</dbReference>
<dbReference type="InterPro" id="IPR013830">
    <property type="entry name" value="SGNH_hydro"/>
</dbReference>
<dbReference type="InterPro" id="IPR036514">
    <property type="entry name" value="SGNH_hydro_sf"/>
</dbReference>
<proteinExistence type="predicted"/>
<dbReference type="InterPro" id="IPR051532">
    <property type="entry name" value="Ester_Hydrolysis_Enzymes"/>
</dbReference>
<dbReference type="EMBL" id="BRXX01000082">
    <property type="protein sequence ID" value="GMH88526.1"/>
    <property type="molecule type" value="Genomic_DNA"/>
</dbReference>
<reference evidence="3" key="1">
    <citation type="journal article" date="2023" name="Commun. Biol.">
        <title>Genome analysis of Parmales, the sister group of diatoms, reveals the evolutionary specialization of diatoms from phago-mixotrophs to photoautotrophs.</title>
        <authorList>
            <person name="Ban H."/>
            <person name="Sato S."/>
            <person name="Yoshikawa S."/>
            <person name="Yamada K."/>
            <person name="Nakamura Y."/>
            <person name="Ichinomiya M."/>
            <person name="Sato N."/>
            <person name="Blanc-Mathieu R."/>
            <person name="Endo H."/>
            <person name="Kuwata A."/>
            <person name="Ogata H."/>
        </authorList>
    </citation>
    <scope>NUCLEOTIDE SEQUENCE [LARGE SCALE GENOMIC DNA]</scope>
    <source>
        <strain evidence="3">NIES 3699</strain>
    </source>
</reference>
<dbReference type="AlphaFoldDB" id="A0A9W7BCL1"/>
<dbReference type="GO" id="GO:0004622">
    <property type="term" value="F:phosphatidylcholine lysophospholipase activity"/>
    <property type="evidence" value="ECO:0007669"/>
    <property type="project" value="TreeGrafter"/>
</dbReference>
<comment type="caution">
    <text evidence="2">The sequence shown here is derived from an EMBL/GenBank/DDBJ whole genome shotgun (WGS) entry which is preliminary data.</text>
</comment>
<evidence type="ECO:0000313" key="2">
    <source>
        <dbReference type="EMBL" id="GMH88526.1"/>
    </source>
</evidence>
<sequence>MSSSLNGDRSHEVTNFGVSGTTVMKSGDSPYWSTDAYQEALDSDADVYVIQLGTNDAKYYQWDEEKYVDDYNAMIESFSALRDPSPDIWLSIPPPLYLDNIYEMNQTAINEALPILVPFIASENDYVTGVIDVFSALGGADLSKYEFFCNEQSCDQCHPNDQGYSVMAATVYKALFMNGVKPSDSTPALEL</sequence>
<evidence type="ECO:0000259" key="1">
    <source>
        <dbReference type="Pfam" id="PF13472"/>
    </source>
</evidence>
<gene>
    <name evidence="2" type="ORF">TrVE_jg6985</name>
</gene>
<accession>A0A9W7BCL1</accession>
<organism evidence="2 3">
    <name type="scientific">Triparma verrucosa</name>
    <dbReference type="NCBI Taxonomy" id="1606542"/>
    <lineage>
        <taxon>Eukaryota</taxon>
        <taxon>Sar</taxon>
        <taxon>Stramenopiles</taxon>
        <taxon>Ochrophyta</taxon>
        <taxon>Bolidophyceae</taxon>
        <taxon>Parmales</taxon>
        <taxon>Triparmaceae</taxon>
        <taxon>Triparma</taxon>
    </lineage>
</organism>
<dbReference type="SUPFAM" id="SSF52266">
    <property type="entry name" value="SGNH hydrolase"/>
    <property type="match status" value="1"/>
</dbReference>
<dbReference type="PANTHER" id="PTHR30383">
    <property type="entry name" value="THIOESTERASE 1/PROTEASE 1/LYSOPHOSPHOLIPASE L1"/>
    <property type="match status" value="1"/>
</dbReference>
<name>A0A9W7BCL1_9STRA</name>
<dbReference type="Gene3D" id="3.40.50.1110">
    <property type="entry name" value="SGNH hydrolase"/>
    <property type="match status" value="1"/>
</dbReference>
<evidence type="ECO:0000313" key="3">
    <source>
        <dbReference type="Proteomes" id="UP001165160"/>
    </source>
</evidence>
<feature type="domain" description="SGNH hydrolase-type esterase" evidence="1">
    <location>
        <begin position="11"/>
        <end position="165"/>
    </location>
</feature>